<dbReference type="RefSeq" id="WP_127693275.1">
    <property type="nucleotide sequence ID" value="NZ_SACQ01000002.1"/>
</dbReference>
<comment type="caution">
    <text evidence="4">The sequence shown here is derived from an EMBL/GenBank/DDBJ whole genome shotgun (WGS) entry which is preliminary data.</text>
</comment>
<organism evidence="4 5">
    <name type="scientific">Neptunomonas marina</name>
    <dbReference type="NCBI Taxonomy" id="1815562"/>
    <lineage>
        <taxon>Bacteria</taxon>
        <taxon>Pseudomonadati</taxon>
        <taxon>Pseudomonadota</taxon>
        <taxon>Gammaproteobacteria</taxon>
        <taxon>Oceanospirillales</taxon>
        <taxon>Oceanospirillaceae</taxon>
        <taxon>Neptunomonas</taxon>
    </lineage>
</organism>
<dbReference type="Gene3D" id="3.90.79.10">
    <property type="entry name" value="Nucleoside Triphosphate Pyrophosphohydrolase"/>
    <property type="match status" value="1"/>
</dbReference>
<dbReference type="Pfam" id="PF00293">
    <property type="entry name" value="NUDIX"/>
    <property type="match status" value="1"/>
</dbReference>
<dbReference type="Proteomes" id="UP000282818">
    <property type="component" value="Unassembled WGS sequence"/>
</dbReference>
<keyword evidence="5" id="KW-1185">Reference proteome</keyword>
<dbReference type="InterPro" id="IPR015797">
    <property type="entry name" value="NUDIX_hydrolase-like_dom_sf"/>
</dbReference>
<sequence>MKFCSVCGHTVTLKVPENDNLPRFVCENCATIHYSNPKIVAGCLPVYQDTYVLLCKRAIEPRLGYWTLPAGFMENNESTEQAALRETAEEANAQVDIRKLYTLTSIVHVSQVQLIYLADLPKPEFDISSESSEVRLFHLDEIPWDQLAFQTIRNALRFYIEDLARGEFPLHCVDINTPPGVYTDPKN</sequence>
<comment type="cofactor">
    <cofactor evidence="1">
        <name>Mg(2+)</name>
        <dbReference type="ChEBI" id="CHEBI:18420"/>
    </cofactor>
</comment>
<evidence type="ECO:0000313" key="5">
    <source>
        <dbReference type="Proteomes" id="UP000282818"/>
    </source>
</evidence>
<dbReference type="Gene3D" id="2.20.70.10">
    <property type="match status" value="1"/>
</dbReference>
<dbReference type="Pfam" id="PF14803">
    <property type="entry name" value="Zn_ribbon_Nudix"/>
    <property type="match status" value="1"/>
</dbReference>
<gene>
    <name evidence="4" type="ORF">EOE65_05380</name>
</gene>
<accession>A0A437QAD2</accession>
<dbReference type="PANTHER" id="PTHR43222:SF2">
    <property type="entry name" value="NUDIX HYDROLASE 23, CHLOROPLASTIC"/>
    <property type="match status" value="1"/>
</dbReference>
<dbReference type="SUPFAM" id="SSF55811">
    <property type="entry name" value="Nudix"/>
    <property type="match status" value="1"/>
</dbReference>
<dbReference type="PROSITE" id="PS00893">
    <property type="entry name" value="NUDIX_BOX"/>
    <property type="match status" value="1"/>
</dbReference>
<keyword evidence="2 4" id="KW-0378">Hydrolase</keyword>
<evidence type="ECO:0000256" key="1">
    <source>
        <dbReference type="ARBA" id="ARBA00001946"/>
    </source>
</evidence>
<dbReference type="InterPro" id="IPR000086">
    <property type="entry name" value="NUDIX_hydrolase_dom"/>
</dbReference>
<dbReference type="InterPro" id="IPR020084">
    <property type="entry name" value="NUDIX_hydrolase_CS"/>
</dbReference>
<dbReference type="CDD" id="cd04511">
    <property type="entry name" value="NUDIX_Hydrolase"/>
    <property type="match status" value="1"/>
</dbReference>
<evidence type="ECO:0000313" key="4">
    <source>
        <dbReference type="EMBL" id="RVU31417.1"/>
    </source>
</evidence>
<dbReference type="PROSITE" id="PS51462">
    <property type="entry name" value="NUDIX"/>
    <property type="match status" value="1"/>
</dbReference>
<evidence type="ECO:0000259" key="3">
    <source>
        <dbReference type="PROSITE" id="PS51462"/>
    </source>
</evidence>
<feature type="domain" description="Nudix hydrolase" evidence="3">
    <location>
        <begin position="36"/>
        <end position="160"/>
    </location>
</feature>
<evidence type="ECO:0000256" key="2">
    <source>
        <dbReference type="ARBA" id="ARBA00022801"/>
    </source>
</evidence>
<proteinExistence type="predicted"/>
<dbReference type="EMBL" id="SACQ01000002">
    <property type="protein sequence ID" value="RVU31417.1"/>
    <property type="molecule type" value="Genomic_DNA"/>
</dbReference>
<dbReference type="GO" id="GO:0016787">
    <property type="term" value="F:hydrolase activity"/>
    <property type="evidence" value="ECO:0007669"/>
    <property type="project" value="UniProtKB-KW"/>
</dbReference>
<name>A0A437QAD2_9GAMM</name>
<dbReference type="InterPro" id="IPR029401">
    <property type="entry name" value="Nudix_N"/>
</dbReference>
<dbReference type="AlphaFoldDB" id="A0A437QAD2"/>
<protein>
    <submittedName>
        <fullName evidence="4">NUDIX hydrolase</fullName>
    </submittedName>
</protein>
<dbReference type="PANTHER" id="PTHR43222">
    <property type="entry name" value="NUDIX HYDROLASE 23"/>
    <property type="match status" value="1"/>
</dbReference>
<reference evidence="4 5" key="1">
    <citation type="submission" date="2019-01" db="EMBL/GenBank/DDBJ databases">
        <authorList>
            <person name="Chen W.-M."/>
        </authorList>
    </citation>
    <scope>NUCLEOTIDE SEQUENCE [LARGE SCALE GENOMIC DNA]</scope>
    <source>
        <strain evidence="4 5">HPM-16</strain>
    </source>
</reference>